<keyword evidence="3" id="KW-1185">Reference proteome</keyword>
<accession>A0ABP5U3Z8</accession>
<proteinExistence type="predicted"/>
<dbReference type="EMBL" id="BAAASD010000048">
    <property type="protein sequence ID" value="GAA2368252.1"/>
    <property type="molecule type" value="Genomic_DNA"/>
</dbReference>
<sequence length="116" mass="12747">MGVSIYYQARRSTPPTEAETAEVARIAAAHQASFPYEDEESLYLYDHDGSDPDEILAGSTKLPLAPDRLLPVTAHVLASVTELRRALPDAEWQVHIDDVDIPWDGDEGYALPGTRA</sequence>
<evidence type="ECO:0000313" key="3">
    <source>
        <dbReference type="Proteomes" id="UP001500253"/>
    </source>
</evidence>
<organism evidence="2 3">
    <name type="scientific">Streptomyces cuspidosporus</name>
    <dbReference type="NCBI Taxonomy" id="66882"/>
    <lineage>
        <taxon>Bacteria</taxon>
        <taxon>Bacillati</taxon>
        <taxon>Actinomycetota</taxon>
        <taxon>Actinomycetes</taxon>
        <taxon>Kitasatosporales</taxon>
        <taxon>Streptomycetaceae</taxon>
        <taxon>Streptomyces</taxon>
    </lineage>
</organism>
<comment type="caution">
    <text evidence="2">The sequence shown here is derived from an EMBL/GenBank/DDBJ whole genome shotgun (WGS) entry which is preliminary data.</text>
</comment>
<feature type="region of interest" description="Disordered" evidence="1">
    <location>
        <begin position="1"/>
        <end position="22"/>
    </location>
</feature>
<protein>
    <submittedName>
        <fullName evidence="2">Uncharacterized protein</fullName>
    </submittedName>
</protein>
<gene>
    <name evidence="2" type="ORF">GCM10010246_72140</name>
</gene>
<evidence type="ECO:0000256" key="1">
    <source>
        <dbReference type="SAM" id="MobiDB-lite"/>
    </source>
</evidence>
<reference evidence="3" key="1">
    <citation type="journal article" date="2019" name="Int. J. Syst. Evol. Microbiol.">
        <title>The Global Catalogue of Microorganisms (GCM) 10K type strain sequencing project: providing services to taxonomists for standard genome sequencing and annotation.</title>
        <authorList>
            <consortium name="The Broad Institute Genomics Platform"/>
            <consortium name="The Broad Institute Genome Sequencing Center for Infectious Disease"/>
            <person name="Wu L."/>
            <person name="Ma J."/>
        </authorList>
    </citation>
    <scope>NUCLEOTIDE SEQUENCE [LARGE SCALE GENOMIC DNA]</scope>
    <source>
        <strain evidence="3">JCM 4316</strain>
    </source>
</reference>
<dbReference type="Proteomes" id="UP001500253">
    <property type="component" value="Unassembled WGS sequence"/>
</dbReference>
<dbReference type="RefSeq" id="WP_346178527.1">
    <property type="nucleotide sequence ID" value="NZ_BAAASD010000048.1"/>
</dbReference>
<name>A0ABP5U3Z8_9ACTN</name>
<evidence type="ECO:0000313" key="2">
    <source>
        <dbReference type="EMBL" id="GAA2368252.1"/>
    </source>
</evidence>